<dbReference type="PANTHER" id="PTHR36509:SF3">
    <property type="entry name" value="SIGNAL PEPTIDE PROTEIN"/>
    <property type="match status" value="1"/>
</dbReference>
<dbReference type="Gene3D" id="2.60.120.600">
    <property type="entry name" value="Domain of unknown function DUF1214, C-terminal domain"/>
    <property type="match status" value="1"/>
</dbReference>
<dbReference type="RefSeq" id="WP_009019809.1">
    <property type="nucleotide sequence ID" value="NZ_DS999411.1"/>
</dbReference>
<dbReference type="PANTHER" id="PTHR36509">
    <property type="entry name" value="BLL3101 PROTEIN"/>
    <property type="match status" value="1"/>
</dbReference>
<organism evidence="4 5">
    <name type="scientific">Luminiphilus syltensis NOR5-1B</name>
    <dbReference type="NCBI Taxonomy" id="565045"/>
    <lineage>
        <taxon>Bacteria</taxon>
        <taxon>Pseudomonadati</taxon>
        <taxon>Pseudomonadota</taxon>
        <taxon>Gammaproteobacteria</taxon>
        <taxon>Cellvibrionales</taxon>
        <taxon>Halieaceae</taxon>
        <taxon>Luminiphilus</taxon>
    </lineage>
</organism>
<dbReference type="Gene3D" id="1.10.3360.10">
    <property type="entry name" value="VPA0735-like domain"/>
    <property type="match status" value="1"/>
</dbReference>
<evidence type="ECO:0000259" key="2">
    <source>
        <dbReference type="Pfam" id="PF06742"/>
    </source>
</evidence>
<evidence type="ECO:0000256" key="1">
    <source>
        <dbReference type="SAM" id="SignalP"/>
    </source>
</evidence>
<dbReference type="Pfam" id="PF06742">
    <property type="entry name" value="DUF1214"/>
    <property type="match status" value="1"/>
</dbReference>
<accession>B8KVP0</accession>
<dbReference type="OrthoDB" id="272779at2"/>
<protein>
    <submittedName>
        <fullName evidence="4">Uncharacterized protein</fullName>
    </submittedName>
</protein>
<dbReference type="Gene3D" id="2.60.40.1610">
    <property type="entry name" value="Domain of unknown function DUF1254"/>
    <property type="match status" value="1"/>
</dbReference>
<gene>
    <name evidence="4" type="ORF">NOR51B_1004</name>
</gene>
<dbReference type="AlphaFoldDB" id="B8KVP0"/>
<evidence type="ECO:0000313" key="4">
    <source>
        <dbReference type="EMBL" id="EED35062.1"/>
    </source>
</evidence>
<name>B8KVP0_9GAMM</name>
<sequence>MIRLTAITVIALAAAVAPAYGEVTSNQLEAISIPDKVQTAIGTLEFFDGVPTDDTVATVYDNLDRMRGMQVFLDNIGAVSMYTVREGLADAGARGANRIALFAELMDSQTLVVTANTSTLYAYTYTDLAEDGPTVIEVPPGMLGFLNDAWQRFVGNMGVTGPDRGKGGKYLVVPPGYTGDIPDGYFLLKPPTNRNFLFLRGSIAKGLDPAVKNITANLKVYPLKDDASPVETAFQNVSKKAFNTVFPSDYSYFEILNQIIQEEPIDAIDPEVRGSIAAIGIAKGQPFAPDERMKKLLTEAATLANATARAITYQPRIDGVRIYPDNPESVWSTAFANKNTSFEADGTMNLDARVVYYFNAGGVTPAMATTKAGAGSDYALAFLDANQQAFDGAKTYKLTLPKDVPVKDFWAVTLYDTQTRSQLQTGQPYPTIGSQTNGMTANADGSYDIYFGPKAPEGKEGNWLQSVPGKSWFTILRMYGPLESWIDQSWRPGEIELVK</sequence>
<dbReference type="EMBL" id="DS999411">
    <property type="protein sequence ID" value="EED35062.1"/>
    <property type="molecule type" value="Genomic_DNA"/>
</dbReference>
<dbReference type="Proteomes" id="UP000004699">
    <property type="component" value="Unassembled WGS sequence"/>
</dbReference>
<feature type="signal peptide" evidence="1">
    <location>
        <begin position="1"/>
        <end position="21"/>
    </location>
</feature>
<dbReference type="Pfam" id="PF06863">
    <property type="entry name" value="DUF1254"/>
    <property type="match status" value="1"/>
</dbReference>
<feature type="chain" id="PRO_5002876011" evidence="1">
    <location>
        <begin position="22"/>
        <end position="499"/>
    </location>
</feature>
<evidence type="ECO:0000313" key="5">
    <source>
        <dbReference type="Proteomes" id="UP000004699"/>
    </source>
</evidence>
<dbReference type="InterPro" id="IPR010679">
    <property type="entry name" value="DUF1254"/>
</dbReference>
<feature type="domain" description="DUF1254" evidence="3">
    <location>
        <begin position="97"/>
        <end position="222"/>
    </location>
</feature>
<dbReference type="InterPro" id="IPR037050">
    <property type="entry name" value="DUF1254_sf"/>
</dbReference>
<dbReference type="InterPro" id="IPR037049">
    <property type="entry name" value="DUF1214_C_sf"/>
</dbReference>
<reference evidence="5" key="1">
    <citation type="journal article" date="2013" name="BMC Microbiol.">
        <title>Taxonomy and evolution of bacteriochlorophyll a-containing members of the OM60/NOR5 clade of marine gammaproteobacteria: description of Luminiphilus syltensis gen. nov., sp. nov., reclassification of Haliea rubra as Pseudohaliea rubra gen. nov., comb. nov., and emendation of Chromatocurvus halotolerans.</title>
        <authorList>
            <person name="Spring S."/>
            <person name="Riedel T."/>
            <person name="Sproer C."/>
            <person name="Yan S."/>
            <person name="Harder J."/>
            <person name="Fuchs B.M."/>
        </authorList>
    </citation>
    <scope>NUCLEOTIDE SEQUENCE [LARGE SCALE GENOMIC DNA]</scope>
    <source>
        <strain evidence="5">NOR51-B</strain>
    </source>
</reference>
<dbReference type="InterPro" id="IPR010621">
    <property type="entry name" value="DUF1214"/>
</dbReference>
<dbReference type="HOGENOM" id="CLU_027269_2_0_6"/>
<keyword evidence="1" id="KW-0732">Signal</keyword>
<dbReference type="STRING" id="565045.NOR51B_1004"/>
<dbReference type="SUPFAM" id="SSF160935">
    <property type="entry name" value="VPA0735-like"/>
    <property type="match status" value="1"/>
</dbReference>
<proteinExistence type="predicted"/>
<evidence type="ECO:0000259" key="3">
    <source>
        <dbReference type="Pfam" id="PF06863"/>
    </source>
</evidence>
<feature type="domain" description="DUF1214" evidence="2">
    <location>
        <begin position="378"/>
        <end position="482"/>
    </location>
</feature>
<dbReference type="eggNOG" id="COG5361">
    <property type="taxonomic scope" value="Bacteria"/>
</dbReference>
<keyword evidence="5" id="KW-1185">Reference proteome</keyword>